<dbReference type="OrthoDB" id="2013972at2759"/>
<dbReference type="Pfam" id="PF13649">
    <property type="entry name" value="Methyltransf_25"/>
    <property type="match status" value="1"/>
</dbReference>
<dbReference type="Proteomes" id="UP000646827">
    <property type="component" value="Unassembled WGS sequence"/>
</dbReference>
<dbReference type="EMBL" id="JAEPRB010000064">
    <property type="protein sequence ID" value="KAG2223260.1"/>
    <property type="molecule type" value="Genomic_DNA"/>
</dbReference>
<dbReference type="InterPro" id="IPR041698">
    <property type="entry name" value="Methyltransf_25"/>
</dbReference>
<feature type="domain" description="Methyltransferase" evidence="1">
    <location>
        <begin position="2"/>
        <end position="87"/>
    </location>
</feature>
<proteinExistence type="predicted"/>
<keyword evidence="3" id="KW-1185">Reference proteome</keyword>
<evidence type="ECO:0000259" key="1">
    <source>
        <dbReference type="Pfam" id="PF13649"/>
    </source>
</evidence>
<dbReference type="Gene3D" id="3.40.50.150">
    <property type="entry name" value="Vaccinia Virus protein VP39"/>
    <property type="match status" value="1"/>
</dbReference>
<reference evidence="2 3" key="1">
    <citation type="submission" date="2020-12" db="EMBL/GenBank/DDBJ databases">
        <title>Metabolic potential, ecology and presence of endohyphal bacteria is reflected in genomic diversity of Mucoromycotina.</title>
        <authorList>
            <person name="Muszewska A."/>
            <person name="Okrasinska A."/>
            <person name="Steczkiewicz K."/>
            <person name="Drgas O."/>
            <person name="Orlowska M."/>
            <person name="Perlinska-Lenart U."/>
            <person name="Aleksandrzak-Piekarczyk T."/>
            <person name="Szatraj K."/>
            <person name="Zielenkiewicz U."/>
            <person name="Pilsyk S."/>
            <person name="Malc E."/>
            <person name="Mieczkowski P."/>
            <person name="Kruszewska J.S."/>
            <person name="Biernat P."/>
            <person name="Pawlowska J."/>
        </authorList>
    </citation>
    <scope>NUCLEOTIDE SEQUENCE [LARGE SCALE GENOMIC DNA]</scope>
    <source>
        <strain evidence="2 3">CBS 142.35</strain>
    </source>
</reference>
<dbReference type="AlphaFoldDB" id="A0A8H7S6Y4"/>
<sequence length="164" mass="18804">MEMAQQFPKCQVVGMDFQSATLSSLGRSMSNLSFQNVIMQRNTTGLEPLKEDTVDYVMMRDVWLVNSPAHKWFETLAQVFRVLKPGGWVEIYEQDLDVHSPGPYMKITDEWYGSLYENVGVSRSIRDTLSPTMDKIGYINIDERGIELPVGEWSTIPGMFKRIL</sequence>
<evidence type="ECO:0000313" key="3">
    <source>
        <dbReference type="Proteomes" id="UP000646827"/>
    </source>
</evidence>
<organism evidence="2 3">
    <name type="scientific">Circinella minor</name>
    <dbReference type="NCBI Taxonomy" id="1195481"/>
    <lineage>
        <taxon>Eukaryota</taxon>
        <taxon>Fungi</taxon>
        <taxon>Fungi incertae sedis</taxon>
        <taxon>Mucoromycota</taxon>
        <taxon>Mucoromycotina</taxon>
        <taxon>Mucoromycetes</taxon>
        <taxon>Mucorales</taxon>
        <taxon>Lichtheimiaceae</taxon>
        <taxon>Circinella</taxon>
    </lineage>
</organism>
<accession>A0A8H7S6Y4</accession>
<dbReference type="SUPFAM" id="SSF53335">
    <property type="entry name" value="S-adenosyl-L-methionine-dependent methyltransferases"/>
    <property type="match status" value="1"/>
</dbReference>
<dbReference type="InterPro" id="IPR029063">
    <property type="entry name" value="SAM-dependent_MTases_sf"/>
</dbReference>
<name>A0A8H7S6Y4_9FUNG</name>
<protein>
    <recommendedName>
        <fullName evidence="1">Methyltransferase domain-containing protein</fullName>
    </recommendedName>
</protein>
<dbReference type="CDD" id="cd02440">
    <property type="entry name" value="AdoMet_MTases"/>
    <property type="match status" value="1"/>
</dbReference>
<evidence type="ECO:0000313" key="2">
    <source>
        <dbReference type="EMBL" id="KAG2223260.1"/>
    </source>
</evidence>
<gene>
    <name evidence="2" type="ORF">INT45_006986</name>
</gene>
<comment type="caution">
    <text evidence="2">The sequence shown here is derived from an EMBL/GenBank/DDBJ whole genome shotgun (WGS) entry which is preliminary data.</text>
</comment>